<evidence type="ECO:0000313" key="2">
    <source>
        <dbReference type="Proteomes" id="UP001151079"/>
    </source>
</evidence>
<dbReference type="SMART" id="SM00710">
    <property type="entry name" value="PbH1"/>
    <property type="match status" value="8"/>
</dbReference>
<organism evidence="1 2">
    <name type="scientific">Flavobacterium shii</name>
    <dbReference type="NCBI Taxonomy" id="2987687"/>
    <lineage>
        <taxon>Bacteria</taxon>
        <taxon>Pseudomonadati</taxon>
        <taxon>Bacteroidota</taxon>
        <taxon>Flavobacteriia</taxon>
        <taxon>Flavobacteriales</taxon>
        <taxon>Flavobacteriaceae</taxon>
        <taxon>Flavobacterium</taxon>
    </lineage>
</organism>
<sequence length="504" mass="55019">MENTNLENILKRIFSGIHKEETSIEKVIKKFKNKAKKIIYSFISDTKQVQVGPVISAIPAQGIKIEQPGTYYLTNDIIWLPGSEDQYIAINITCSDVILDLNGHKITAVCLDHTAEIIGINVGSLEGCQNITIQNGELINMSLHGISAGLISNLNIMNITIKGSEYTYFGGDAFITASGIYIEFSNYVNITRCTITGVKVTAPAYAGIQLFASANATVSNCYASNLINLDGTVTGFSYVEGCKHVLTLNCHSSESRSHYQANPLGTTTTFGHTVLGFLPTACSNLHYENCTATNLRGCCDDCHGMSIFDSNDVTVVGFRATGIVDGDAPVNTGAKATGLEVYGNNILVKFCVVENIFAIVPQDKQSCGFSAAGNNITFESCVANNVLVFDENRNPTNDYDKYGYGMGFGWAPDPRKPFIDMYAKDTIYLNCSSINCQVGFDTWNHINGIWENWVVENCNIDVLQQPNTIRIFSMNNCSELPPGMISPITIRNQSSNNSFIPVVN</sequence>
<comment type="caution">
    <text evidence="1">The sequence shown here is derived from an EMBL/GenBank/DDBJ whole genome shotgun (WGS) entry which is preliminary data.</text>
</comment>
<dbReference type="SUPFAM" id="SSF51126">
    <property type="entry name" value="Pectin lyase-like"/>
    <property type="match status" value="2"/>
</dbReference>
<protein>
    <submittedName>
        <fullName evidence="1">Right-handed parallel beta-helix repeat-containing protein</fullName>
    </submittedName>
</protein>
<dbReference type="Gene3D" id="2.160.20.10">
    <property type="entry name" value="Single-stranded right-handed beta-helix, Pectin lyase-like"/>
    <property type="match status" value="1"/>
</dbReference>
<dbReference type="AlphaFoldDB" id="A0A9X3BXC0"/>
<dbReference type="InterPro" id="IPR006626">
    <property type="entry name" value="PbH1"/>
</dbReference>
<reference evidence="1" key="1">
    <citation type="submission" date="2022-10" db="EMBL/GenBank/DDBJ databases">
        <title>Two novel species of Flavobacterium.</title>
        <authorList>
            <person name="Liu Q."/>
            <person name="Xin Y.-H."/>
        </authorList>
    </citation>
    <scope>NUCLEOTIDE SEQUENCE</scope>
    <source>
        <strain evidence="1">LS1R49</strain>
    </source>
</reference>
<dbReference type="RefSeq" id="WP_264204449.1">
    <property type="nucleotide sequence ID" value="NZ_JAOZEW010000001.1"/>
</dbReference>
<keyword evidence="2" id="KW-1185">Reference proteome</keyword>
<name>A0A9X3BXC0_9FLAO</name>
<gene>
    <name evidence="1" type="ORF">OIU83_01165</name>
</gene>
<dbReference type="InterPro" id="IPR011050">
    <property type="entry name" value="Pectin_lyase_fold/virulence"/>
</dbReference>
<dbReference type="Proteomes" id="UP001151079">
    <property type="component" value="Unassembled WGS sequence"/>
</dbReference>
<proteinExistence type="predicted"/>
<accession>A0A9X3BXC0</accession>
<dbReference type="InterPro" id="IPR012334">
    <property type="entry name" value="Pectin_lyas_fold"/>
</dbReference>
<dbReference type="EMBL" id="JAOZEW010000001">
    <property type="protein sequence ID" value="MCV9926246.1"/>
    <property type="molecule type" value="Genomic_DNA"/>
</dbReference>
<evidence type="ECO:0000313" key="1">
    <source>
        <dbReference type="EMBL" id="MCV9926246.1"/>
    </source>
</evidence>